<proteinExistence type="predicted"/>
<reference evidence="1 2" key="1">
    <citation type="submission" date="2018-10" db="EMBL/GenBank/DDBJ databases">
        <title>Genomic Encyclopedia of Archaeal and Bacterial Type Strains, Phase II (KMG-II): from individual species to whole genera.</title>
        <authorList>
            <person name="Goeker M."/>
        </authorList>
    </citation>
    <scope>NUCLEOTIDE SEQUENCE [LARGE SCALE GENOMIC DNA]</scope>
    <source>
        <strain evidence="1 2">NSB1</strain>
    </source>
</reference>
<organism evidence="1 2">
    <name type="scientific">Coprobacter fastidiosus NSB1 = JCM 33896</name>
    <dbReference type="NCBI Taxonomy" id="1349822"/>
    <lineage>
        <taxon>Bacteria</taxon>
        <taxon>Pseudomonadati</taxon>
        <taxon>Bacteroidota</taxon>
        <taxon>Bacteroidia</taxon>
        <taxon>Bacteroidales</taxon>
        <taxon>Barnesiellaceae</taxon>
        <taxon>Coprobacter</taxon>
    </lineage>
</organism>
<accession>A0A495WCN6</accession>
<dbReference type="Proteomes" id="UP000269493">
    <property type="component" value="Unassembled WGS sequence"/>
</dbReference>
<name>A0A495WCN6_9BACT</name>
<protein>
    <submittedName>
        <fullName evidence="1">Uncharacterized protein</fullName>
    </submittedName>
</protein>
<sequence length="55" mass="6321">MHSPAIGNPVVEEYARQLREKGKHKGVIMNNVKGVSKKLESSNLNFQFRTNRLRL</sequence>
<comment type="caution">
    <text evidence="1">The sequence shown here is derived from an EMBL/GenBank/DDBJ whole genome shotgun (WGS) entry which is preliminary data.</text>
</comment>
<evidence type="ECO:0000313" key="1">
    <source>
        <dbReference type="EMBL" id="RKT59119.1"/>
    </source>
</evidence>
<dbReference type="EMBL" id="RBXN01000003">
    <property type="protein sequence ID" value="RKT59119.1"/>
    <property type="molecule type" value="Genomic_DNA"/>
</dbReference>
<dbReference type="AlphaFoldDB" id="A0A495WCN6"/>
<evidence type="ECO:0000313" key="2">
    <source>
        <dbReference type="Proteomes" id="UP000269493"/>
    </source>
</evidence>
<keyword evidence="2" id="KW-1185">Reference proteome</keyword>
<gene>
    <name evidence="1" type="ORF">BC742_1261</name>
</gene>